<dbReference type="GO" id="GO:0008270">
    <property type="term" value="F:zinc ion binding"/>
    <property type="evidence" value="ECO:0007669"/>
    <property type="project" value="UniProtKB-KW"/>
</dbReference>
<dbReference type="Gene3D" id="3.30.60.90">
    <property type="match status" value="1"/>
</dbReference>
<comment type="caution">
    <text evidence="6">The sequence shown here is derived from an EMBL/GenBank/DDBJ whole genome shotgun (WGS) entry which is preliminary data.</text>
</comment>
<dbReference type="Proteomes" id="UP000789405">
    <property type="component" value="Unassembled WGS sequence"/>
</dbReference>
<dbReference type="SMART" id="SM00291">
    <property type="entry name" value="ZnF_ZZ"/>
    <property type="match status" value="2"/>
</dbReference>
<dbReference type="InterPro" id="IPR043145">
    <property type="entry name" value="Znf_ZZ_sf"/>
</dbReference>
<dbReference type="PROSITE" id="PS50135">
    <property type="entry name" value="ZF_ZZ_2"/>
    <property type="match status" value="1"/>
</dbReference>
<keyword evidence="3" id="KW-0862">Zinc</keyword>
<evidence type="ECO:0000256" key="4">
    <source>
        <dbReference type="PROSITE-ProRule" id="PRU00228"/>
    </source>
</evidence>
<accession>A0A9N9NNI4</accession>
<evidence type="ECO:0000313" key="7">
    <source>
        <dbReference type="Proteomes" id="UP000789405"/>
    </source>
</evidence>
<keyword evidence="1" id="KW-0479">Metal-binding</keyword>
<evidence type="ECO:0000256" key="3">
    <source>
        <dbReference type="ARBA" id="ARBA00022833"/>
    </source>
</evidence>
<organism evidence="6 7">
    <name type="scientific">Dentiscutata erythropus</name>
    <dbReference type="NCBI Taxonomy" id="1348616"/>
    <lineage>
        <taxon>Eukaryota</taxon>
        <taxon>Fungi</taxon>
        <taxon>Fungi incertae sedis</taxon>
        <taxon>Mucoromycota</taxon>
        <taxon>Glomeromycotina</taxon>
        <taxon>Glomeromycetes</taxon>
        <taxon>Diversisporales</taxon>
        <taxon>Gigasporaceae</taxon>
        <taxon>Dentiscutata</taxon>
    </lineage>
</organism>
<keyword evidence="2 4" id="KW-0863">Zinc-finger</keyword>
<gene>
    <name evidence="6" type="ORF">DERYTH_LOCUS17222</name>
</gene>
<reference evidence="6" key="1">
    <citation type="submission" date="2021-06" db="EMBL/GenBank/DDBJ databases">
        <authorList>
            <person name="Kallberg Y."/>
            <person name="Tangrot J."/>
            <person name="Rosling A."/>
        </authorList>
    </citation>
    <scope>NUCLEOTIDE SEQUENCE</scope>
    <source>
        <strain evidence="6">MA453B</strain>
    </source>
</reference>
<sequence length="554" mass="62088">MSFKSNQSSEPQTNDETHEGYLNMLCQKVQALSRNPDFYIKCGLQELEILNDWSVTQAQMKNDGGKSIARWNPRTDWPSTLVTGTYDFVLPVLKQPSYQGNNTWEVNLDEISLMASTNDDPGAINEMCLDEFLENICEFTDLPPPSSNFSNHELIDDYANVDAQVTILPAPLTDAEANYSFAIYPNFACSSILIIISTQTDTTVHLVDTDDISIFNKIIGGYKLCRNDQGRVAPFIARSFESITGNEHFENLSFLIQVPLKRDNSQSISPTVYNCSLFPSLSKKSGYSRDDRFPIHVTAHFILVTKDGNVNEYDIVQASSWINHAKKFKGDLWSKVFPSNVATTTSRTQMSWTLGNVPTTLPISPSQQIIQTSIGNVKTLFDDQNLMSSTSIKYHSLSGSLKSFVESDPNSPTTVKDVDVICRQCRIKLNPNQLYARCIYCPDFNICGECCVVEGLGHDQRHLFILVNPNLKNFQDSNINLKSKVSLVHDVQCNFCRKMPIEGIRYICLICPGPINICSFCEDMGVHNAANCFSHPLIKVYIPGTYDSNTLKLS</sequence>
<proteinExistence type="predicted"/>
<keyword evidence="7" id="KW-1185">Reference proteome</keyword>
<evidence type="ECO:0000259" key="5">
    <source>
        <dbReference type="PROSITE" id="PS50135"/>
    </source>
</evidence>
<evidence type="ECO:0000256" key="1">
    <source>
        <dbReference type="ARBA" id="ARBA00022723"/>
    </source>
</evidence>
<protein>
    <submittedName>
        <fullName evidence="6">18520_t:CDS:1</fullName>
    </submittedName>
</protein>
<feature type="domain" description="ZZ-type" evidence="5">
    <location>
        <begin position="488"/>
        <end position="545"/>
    </location>
</feature>
<name>A0A9N9NNI4_9GLOM</name>
<evidence type="ECO:0000313" key="6">
    <source>
        <dbReference type="EMBL" id="CAG8754739.1"/>
    </source>
</evidence>
<dbReference type="SUPFAM" id="SSF57850">
    <property type="entry name" value="RING/U-box"/>
    <property type="match status" value="2"/>
</dbReference>
<dbReference type="AlphaFoldDB" id="A0A9N9NNI4"/>
<dbReference type="OrthoDB" id="2345887at2759"/>
<evidence type="ECO:0000256" key="2">
    <source>
        <dbReference type="ARBA" id="ARBA00022771"/>
    </source>
</evidence>
<dbReference type="InterPro" id="IPR000433">
    <property type="entry name" value="Znf_ZZ"/>
</dbReference>
<dbReference type="EMBL" id="CAJVPY010015972">
    <property type="protein sequence ID" value="CAG8754739.1"/>
    <property type="molecule type" value="Genomic_DNA"/>
</dbReference>